<keyword evidence="2" id="KW-0732">Signal</keyword>
<feature type="region of interest" description="Disordered" evidence="1">
    <location>
        <begin position="475"/>
        <end position="521"/>
    </location>
</feature>
<accession>A0A1G6U8W6</accession>
<feature type="signal peptide" evidence="2">
    <location>
        <begin position="1"/>
        <end position="29"/>
    </location>
</feature>
<evidence type="ECO:0000256" key="1">
    <source>
        <dbReference type="SAM" id="MobiDB-lite"/>
    </source>
</evidence>
<dbReference type="STRING" id="265719.SAMN04488509_102198"/>
<reference evidence="3 4" key="1">
    <citation type="submission" date="2016-10" db="EMBL/GenBank/DDBJ databases">
        <authorList>
            <person name="de Groot N.N."/>
        </authorList>
    </citation>
    <scope>NUCLEOTIDE SEQUENCE [LARGE SCALE GENOMIC DNA]</scope>
    <source>
        <strain evidence="3 4">DSM 16957</strain>
    </source>
</reference>
<dbReference type="Proteomes" id="UP000199603">
    <property type="component" value="Unassembled WGS sequence"/>
</dbReference>
<dbReference type="Gene3D" id="2.40.360.20">
    <property type="match status" value="1"/>
</dbReference>
<dbReference type="RefSeq" id="WP_091239932.1">
    <property type="nucleotide sequence ID" value="NZ_FNAG01000002.1"/>
</dbReference>
<dbReference type="AlphaFoldDB" id="A0A1G6U8W6"/>
<proteinExistence type="predicted"/>
<dbReference type="EMBL" id="FNAG01000002">
    <property type="protein sequence ID" value="SDD37146.1"/>
    <property type="molecule type" value="Genomic_DNA"/>
</dbReference>
<name>A0A1G6U8W6_9GAMM</name>
<keyword evidence="4" id="KW-1185">Reference proteome</keyword>
<evidence type="ECO:0000256" key="2">
    <source>
        <dbReference type="SAM" id="SignalP"/>
    </source>
</evidence>
<feature type="compositionally biased region" description="Low complexity" evidence="1">
    <location>
        <begin position="487"/>
        <end position="504"/>
    </location>
</feature>
<evidence type="ECO:0000313" key="3">
    <source>
        <dbReference type="EMBL" id="SDD37146.1"/>
    </source>
</evidence>
<evidence type="ECO:0000313" key="4">
    <source>
        <dbReference type="Proteomes" id="UP000199603"/>
    </source>
</evidence>
<feature type="chain" id="PRO_5011649091" evidence="2">
    <location>
        <begin position="30"/>
        <end position="521"/>
    </location>
</feature>
<sequence length="521" mass="56535">MFKQIRTALGHRRLALSLALLLPASAGLAQSIDYTGGWWRADESGWGLFTIDQGNVLLPTWFTYDVQGQASWFVIGGASLQSDGSYLGDVYRFTGVPFTQINGRASETGTKVGSARLRFPARDRMLFDYTIDGISQSKQLDRFVFDGQQLECSGSSADPAGFSNYTALWWNPDQSGWGVQINHVGDLLSATWYTYGEDRKPAWFVFNATRQADGRYTGPLLRGRTGTRFDQINGQPAVGQIEEVGTVSLRFTNGAAGEFSYTIGGSTRSVQISRAEFGARSSECRSVPATPVGEPSAGDECYPPLRVGDRFLLQDGSGGRIEQRVTGTSTYKGRPVFVLEDRIVGDNSATVREFIEQTDTHRIYLGGEGFIRSANAQGTYEYEPPVEIPRLTPVGTELRRSYVVKNRYTAMGMQVAADVQTEQLTVRTGSADVSAPAGTFNGACSFDTRVTLNSTVNVAGFSVSTRTEGRTLLSAHPSVGTVRSEQESTSTTSAAGAPPSSQTTRTTSVLVEAEVNGRRYP</sequence>
<protein>
    <submittedName>
        <fullName evidence="3">Uncharacterized protein</fullName>
    </submittedName>
</protein>
<dbReference type="OrthoDB" id="5749027at2"/>
<organism evidence="3 4">
    <name type="scientific">Aquimonas voraii</name>
    <dbReference type="NCBI Taxonomy" id="265719"/>
    <lineage>
        <taxon>Bacteria</taxon>
        <taxon>Pseudomonadati</taxon>
        <taxon>Pseudomonadota</taxon>
        <taxon>Gammaproteobacteria</taxon>
        <taxon>Lysobacterales</taxon>
        <taxon>Lysobacteraceae</taxon>
        <taxon>Aquimonas</taxon>
    </lineage>
</organism>
<gene>
    <name evidence="3" type="ORF">SAMN04488509_102198</name>
</gene>